<sequence length="101" mass="10912">MGGLFRKEGNAAWMKNSQDCANLSSSDSVVKSTPSDSVSAPHFCWEVEYAIIPYVAHSIQTSANRRLLVIVKAKLFSHSPEQKIKAAVEACVVVAKGTITC</sequence>
<protein>
    <submittedName>
        <fullName evidence="1">Uncharacterized protein</fullName>
    </submittedName>
</protein>
<accession>A0A8R1USS7</accession>
<organism evidence="1 2">
    <name type="scientific">Pristionchus pacificus</name>
    <name type="common">Parasitic nematode worm</name>
    <dbReference type="NCBI Taxonomy" id="54126"/>
    <lineage>
        <taxon>Eukaryota</taxon>
        <taxon>Metazoa</taxon>
        <taxon>Ecdysozoa</taxon>
        <taxon>Nematoda</taxon>
        <taxon>Chromadorea</taxon>
        <taxon>Rhabditida</taxon>
        <taxon>Rhabditina</taxon>
        <taxon>Diplogasteromorpha</taxon>
        <taxon>Diplogasteroidea</taxon>
        <taxon>Neodiplogasteridae</taxon>
        <taxon>Pristionchus</taxon>
    </lineage>
</organism>
<reference evidence="2" key="1">
    <citation type="journal article" date="2008" name="Nat. Genet.">
        <title>The Pristionchus pacificus genome provides a unique perspective on nematode lifestyle and parasitism.</title>
        <authorList>
            <person name="Dieterich C."/>
            <person name="Clifton S.W."/>
            <person name="Schuster L.N."/>
            <person name="Chinwalla A."/>
            <person name="Delehaunty K."/>
            <person name="Dinkelacker I."/>
            <person name="Fulton L."/>
            <person name="Fulton R."/>
            <person name="Godfrey J."/>
            <person name="Minx P."/>
            <person name="Mitreva M."/>
            <person name="Roeseler W."/>
            <person name="Tian H."/>
            <person name="Witte H."/>
            <person name="Yang S.P."/>
            <person name="Wilson R.K."/>
            <person name="Sommer R.J."/>
        </authorList>
    </citation>
    <scope>NUCLEOTIDE SEQUENCE [LARGE SCALE GENOMIC DNA]</scope>
    <source>
        <strain evidence="2">PS312</strain>
    </source>
</reference>
<dbReference type="AlphaFoldDB" id="A0A2A6CS50"/>
<evidence type="ECO:0000313" key="1">
    <source>
        <dbReference type="EnsemblMetazoa" id="PPA37886.1"/>
    </source>
</evidence>
<gene>
    <name evidence="1" type="primary">WBGene00276255</name>
</gene>
<dbReference type="EnsemblMetazoa" id="PPA37886.1">
    <property type="protein sequence ID" value="PPA37886.1"/>
    <property type="gene ID" value="WBGene00276255"/>
</dbReference>
<evidence type="ECO:0000313" key="2">
    <source>
        <dbReference type="Proteomes" id="UP000005239"/>
    </source>
</evidence>
<dbReference type="Proteomes" id="UP000005239">
    <property type="component" value="Unassembled WGS sequence"/>
</dbReference>
<accession>A0A2A6CS50</accession>
<reference evidence="1" key="2">
    <citation type="submission" date="2022-06" db="UniProtKB">
        <authorList>
            <consortium name="EnsemblMetazoa"/>
        </authorList>
    </citation>
    <scope>IDENTIFICATION</scope>
    <source>
        <strain evidence="1">PS312</strain>
    </source>
</reference>
<name>A0A2A6CS50_PRIPA</name>
<proteinExistence type="predicted"/>
<keyword evidence="2" id="KW-1185">Reference proteome</keyword>